<dbReference type="AlphaFoldDB" id="A0A392TWL9"/>
<name>A0A392TWL9_9FABA</name>
<dbReference type="EMBL" id="LXQA010674201">
    <property type="protein sequence ID" value="MCI65359.1"/>
    <property type="molecule type" value="Genomic_DNA"/>
</dbReference>
<accession>A0A392TWL9</accession>
<comment type="caution">
    <text evidence="2">The sequence shown here is derived from an EMBL/GenBank/DDBJ whole genome shotgun (WGS) entry which is preliminary data.</text>
</comment>
<keyword evidence="1" id="KW-0732">Signal</keyword>
<protein>
    <submittedName>
        <fullName evidence="2">Uncharacterized protein</fullName>
    </submittedName>
</protein>
<feature type="chain" id="PRO_5017213577" evidence="1">
    <location>
        <begin position="20"/>
        <end position="39"/>
    </location>
</feature>
<organism evidence="2 3">
    <name type="scientific">Trifolium medium</name>
    <dbReference type="NCBI Taxonomy" id="97028"/>
    <lineage>
        <taxon>Eukaryota</taxon>
        <taxon>Viridiplantae</taxon>
        <taxon>Streptophyta</taxon>
        <taxon>Embryophyta</taxon>
        <taxon>Tracheophyta</taxon>
        <taxon>Spermatophyta</taxon>
        <taxon>Magnoliopsida</taxon>
        <taxon>eudicotyledons</taxon>
        <taxon>Gunneridae</taxon>
        <taxon>Pentapetalae</taxon>
        <taxon>rosids</taxon>
        <taxon>fabids</taxon>
        <taxon>Fabales</taxon>
        <taxon>Fabaceae</taxon>
        <taxon>Papilionoideae</taxon>
        <taxon>50 kb inversion clade</taxon>
        <taxon>NPAAA clade</taxon>
        <taxon>Hologalegina</taxon>
        <taxon>IRL clade</taxon>
        <taxon>Trifolieae</taxon>
        <taxon>Trifolium</taxon>
    </lineage>
</organism>
<proteinExistence type="predicted"/>
<sequence>ARRARVAGATLSSVAVVLFSSVNCAARRGDWRGAQNCPV</sequence>
<evidence type="ECO:0000313" key="2">
    <source>
        <dbReference type="EMBL" id="MCI65359.1"/>
    </source>
</evidence>
<evidence type="ECO:0000256" key="1">
    <source>
        <dbReference type="SAM" id="SignalP"/>
    </source>
</evidence>
<evidence type="ECO:0000313" key="3">
    <source>
        <dbReference type="Proteomes" id="UP000265520"/>
    </source>
</evidence>
<feature type="signal peptide" evidence="1">
    <location>
        <begin position="1"/>
        <end position="19"/>
    </location>
</feature>
<reference evidence="2 3" key="1">
    <citation type="journal article" date="2018" name="Front. Plant Sci.">
        <title>Red Clover (Trifolium pratense) and Zigzag Clover (T. medium) - A Picture of Genomic Similarities and Differences.</title>
        <authorList>
            <person name="Dluhosova J."/>
            <person name="Istvanek J."/>
            <person name="Nedelnik J."/>
            <person name="Repkova J."/>
        </authorList>
    </citation>
    <scope>NUCLEOTIDE SEQUENCE [LARGE SCALE GENOMIC DNA]</scope>
    <source>
        <strain evidence="3">cv. 10/8</strain>
        <tissue evidence="2">Leaf</tissue>
    </source>
</reference>
<feature type="non-terminal residue" evidence="2">
    <location>
        <position position="1"/>
    </location>
</feature>
<keyword evidence="3" id="KW-1185">Reference proteome</keyword>
<dbReference type="Proteomes" id="UP000265520">
    <property type="component" value="Unassembled WGS sequence"/>
</dbReference>